<feature type="region of interest" description="Disordered" evidence="1">
    <location>
        <begin position="40"/>
        <end position="94"/>
    </location>
</feature>
<gene>
    <name evidence="2" type="ORF">TCAL_16045</name>
</gene>
<evidence type="ECO:0000256" key="1">
    <source>
        <dbReference type="SAM" id="MobiDB-lite"/>
    </source>
</evidence>
<reference evidence="2 3" key="1">
    <citation type="journal article" date="2018" name="Nat. Ecol. Evol.">
        <title>Genomic signatures of mitonuclear coevolution across populations of Tigriopus californicus.</title>
        <authorList>
            <person name="Barreto F.S."/>
            <person name="Watson E.T."/>
            <person name="Lima T.G."/>
            <person name="Willett C.S."/>
            <person name="Edmands S."/>
            <person name="Li W."/>
            <person name="Burton R.S."/>
        </authorList>
    </citation>
    <scope>NUCLEOTIDE SEQUENCE [LARGE SCALE GENOMIC DNA]</scope>
    <source>
        <strain evidence="2 3">San Diego</strain>
    </source>
</reference>
<feature type="region of interest" description="Disordered" evidence="1">
    <location>
        <begin position="1"/>
        <end position="24"/>
    </location>
</feature>
<proteinExistence type="predicted"/>
<evidence type="ECO:0000313" key="3">
    <source>
        <dbReference type="Proteomes" id="UP000318571"/>
    </source>
</evidence>
<protein>
    <submittedName>
        <fullName evidence="2">Uncharacterized protein</fullName>
    </submittedName>
</protein>
<dbReference type="AlphaFoldDB" id="A0A553PNS1"/>
<accession>A0A553PNS1</accession>
<evidence type="ECO:0000313" key="2">
    <source>
        <dbReference type="EMBL" id="TRY79327.1"/>
    </source>
</evidence>
<feature type="region of interest" description="Disordered" evidence="1">
    <location>
        <begin position="116"/>
        <end position="135"/>
    </location>
</feature>
<sequence length="317" mass="35947">MQQPIFRPKPKPKAKKVDKINPAAIKGLTPEEEIRLEEAKKAEEARKIQEEQERAEKAKKLAEDRVSKRTELQKKMEKSRQLQIERDMRARAKQDQSIETFRTEDLRHQLTSQIYDVDEPSGEPQYKRKVAPNTVTLEIDEDDDLLPIRRNRSLSDTSTNTTSTDEDEATKPLAKTPHASSDKRTGGGATLSQYSQGLVSMKSTYRTGMSLNVVLLFKNNRPTCFVSISLETQEQALDFDTESSTYTTIGETLKNEQTHVPKELETTSDPVCDQREEHVTQNEGQKTSIVTSEVIKTLCKNIGNAVGFILKCIYKNT</sequence>
<feature type="region of interest" description="Disordered" evidence="1">
    <location>
        <begin position="141"/>
        <end position="189"/>
    </location>
</feature>
<keyword evidence="3" id="KW-1185">Reference proteome</keyword>
<comment type="caution">
    <text evidence="2">The sequence shown here is derived from an EMBL/GenBank/DDBJ whole genome shotgun (WGS) entry which is preliminary data.</text>
</comment>
<name>A0A553PNS1_TIGCA</name>
<organism evidence="2 3">
    <name type="scientific">Tigriopus californicus</name>
    <name type="common">Marine copepod</name>
    <dbReference type="NCBI Taxonomy" id="6832"/>
    <lineage>
        <taxon>Eukaryota</taxon>
        <taxon>Metazoa</taxon>
        <taxon>Ecdysozoa</taxon>
        <taxon>Arthropoda</taxon>
        <taxon>Crustacea</taxon>
        <taxon>Multicrustacea</taxon>
        <taxon>Hexanauplia</taxon>
        <taxon>Copepoda</taxon>
        <taxon>Harpacticoida</taxon>
        <taxon>Harpacticidae</taxon>
        <taxon>Tigriopus</taxon>
    </lineage>
</organism>
<dbReference type="Proteomes" id="UP000318571">
    <property type="component" value="Chromosome 6"/>
</dbReference>
<dbReference type="EMBL" id="VCGU01000002">
    <property type="protein sequence ID" value="TRY79327.1"/>
    <property type="molecule type" value="Genomic_DNA"/>
</dbReference>